<organism evidence="1">
    <name type="scientific">marine sediment metagenome</name>
    <dbReference type="NCBI Taxonomy" id="412755"/>
    <lineage>
        <taxon>unclassified sequences</taxon>
        <taxon>metagenomes</taxon>
        <taxon>ecological metagenomes</taxon>
    </lineage>
</organism>
<reference evidence="1" key="1">
    <citation type="journal article" date="2015" name="Nature">
        <title>Complex archaea that bridge the gap between prokaryotes and eukaryotes.</title>
        <authorList>
            <person name="Spang A."/>
            <person name="Saw J.H."/>
            <person name="Jorgensen S.L."/>
            <person name="Zaremba-Niedzwiedzka K."/>
            <person name="Martijn J."/>
            <person name="Lind A.E."/>
            <person name="van Eijk R."/>
            <person name="Schleper C."/>
            <person name="Guy L."/>
            <person name="Ettema T.J."/>
        </authorList>
    </citation>
    <scope>NUCLEOTIDE SEQUENCE</scope>
</reference>
<proteinExistence type="predicted"/>
<protein>
    <submittedName>
        <fullName evidence="1">Uncharacterized protein</fullName>
    </submittedName>
</protein>
<accession>A0A0F9ARY8</accession>
<name>A0A0F9ARY8_9ZZZZ</name>
<dbReference type="EMBL" id="LAZR01041297">
    <property type="protein sequence ID" value="KKL12344.1"/>
    <property type="molecule type" value="Genomic_DNA"/>
</dbReference>
<sequence length="75" mass="8504">MTKGPTSSERIFPVLGDPNVRGVPWRIVEPHRKQAMTNHDQTLERLAERGGLSLDELVAVISGEHWHDVIIRKPK</sequence>
<comment type="caution">
    <text evidence="1">The sequence shown here is derived from an EMBL/GenBank/DDBJ whole genome shotgun (WGS) entry which is preliminary data.</text>
</comment>
<gene>
    <name evidence="1" type="ORF">LCGC14_2536710</name>
</gene>
<dbReference type="AlphaFoldDB" id="A0A0F9ARY8"/>
<evidence type="ECO:0000313" key="1">
    <source>
        <dbReference type="EMBL" id="KKL12344.1"/>
    </source>
</evidence>